<evidence type="ECO:0000256" key="6">
    <source>
        <dbReference type="ARBA" id="ARBA00022729"/>
    </source>
</evidence>
<evidence type="ECO:0000259" key="25">
    <source>
        <dbReference type="PROSITE" id="PS50026"/>
    </source>
</evidence>
<keyword evidence="17" id="KW-0966">Cell projection</keyword>
<evidence type="ECO:0000256" key="3">
    <source>
        <dbReference type="ARBA" id="ARBA00022536"/>
    </source>
</evidence>
<feature type="domain" description="Laminin G" evidence="24">
    <location>
        <begin position="441"/>
        <end position="633"/>
    </location>
</feature>
<reference evidence="26" key="2">
    <citation type="submission" date="2025-09" db="UniProtKB">
        <authorList>
            <consortium name="Ensembl"/>
        </authorList>
    </citation>
    <scope>IDENTIFICATION</scope>
</reference>
<dbReference type="FunFam" id="2.60.120.200:FF:000007">
    <property type="entry name" value="neurexin-1 isoform X1"/>
    <property type="match status" value="1"/>
</dbReference>
<keyword evidence="11 22" id="KW-1133">Transmembrane helix</keyword>
<feature type="domain" description="EGF-like" evidence="25">
    <location>
        <begin position="189"/>
        <end position="227"/>
    </location>
</feature>
<comment type="similarity">
    <text evidence="1">Belongs to the neurexin family.</text>
</comment>
<dbReference type="GO" id="GO:0016020">
    <property type="term" value="C:membrane"/>
    <property type="evidence" value="ECO:0007669"/>
    <property type="project" value="UniProtKB-SubCell"/>
</dbReference>
<dbReference type="GO" id="GO:0007155">
    <property type="term" value="P:cell adhesion"/>
    <property type="evidence" value="ECO:0007669"/>
    <property type="project" value="UniProtKB-KW"/>
</dbReference>
<evidence type="ECO:0000256" key="22">
    <source>
        <dbReference type="SAM" id="Phobius"/>
    </source>
</evidence>
<dbReference type="PROSITE" id="PS50026">
    <property type="entry name" value="EGF_3"/>
    <property type="match status" value="3"/>
</dbReference>
<keyword evidence="15" id="KW-0325">Glycoprotein</keyword>
<feature type="region of interest" description="Disordered" evidence="21">
    <location>
        <begin position="1615"/>
        <end position="1648"/>
    </location>
</feature>
<dbReference type="FunFam" id="2.60.120.200:FF:000005">
    <property type="entry name" value="neurexin-1 isoform X1"/>
    <property type="match status" value="1"/>
</dbReference>
<dbReference type="InterPro" id="IPR050372">
    <property type="entry name" value="Neurexin-related_CASP"/>
</dbReference>
<dbReference type="InterPro" id="IPR003585">
    <property type="entry name" value="Neurexin-like"/>
</dbReference>
<evidence type="ECO:0000256" key="4">
    <source>
        <dbReference type="ARBA" id="ARBA00022692"/>
    </source>
</evidence>
<keyword evidence="10" id="KW-0654">Proteoglycan</keyword>
<dbReference type="FunFam" id="2.60.120.200:FF:000001">
    <property type="entry name" value="neurexin-1 isoform X1"/>
    <property type="match status" value="1"/>
</dbReference>
<dbReference type="GO" id="GO:0002040">
    <property type="term" value="P:sprouting angiogenesis"/>
    <property type="evidence" value="ECO:0007669"/>
    <property type="project" value="UniProtKB-ARBA"/>
</dbReference>
<evidence type="ECO:0000256" key="1">
    <source>
        <dbReference type="ARBA" id="ARBA00010241"/>
    </source>
</evidence>
<dbReference type="SMART" id="SM00282">
    <property type="entry name" value="LamG"/>
    <property type="match status" value="6"/>
</dbReference>
<evidence type="ECO:0000256" key="5">
    <source>
        <dbReference type="ARBA" id="ARBA00022723"/>
    </source>
</evidence>
<keyword evidence="12" id="KW-0770">Synapse</keyword>
<evidence type="ECO:0008006" key="28">
    <source>
        <dbReference type="Google" id="ProtNLM"/>
    </source>
</evidence>
<keyword evidence="5" id="KW-0479">Metal-binding</keyword>
<dbReference type="PROSITE" id="PS50025">
    <property type="entry name" value="LAM_G_DOMAIN"/>
    <property type="match status" value="6"/>
</dbReference>
<feature type="domain" description="Laminin G" evidence="24">
    <location>
        <begin position="1084"/>
        <end position="1284"/>
    </location>
</feature>
<evidence type="ECO:0000256" key="21">
    <source>
        <dbReference type="SAM" id="MobiDB-lite"/>
    </source>
</evidence>
<dbReference type="PANTHER" id="PTHR15036">
    <property type="entry name" value="PIKACHURIN-LIKE PROTEIN"/>
    <property type="match status" value="1"/>
</dbReference>
<evidence type="ECO:0000256" key="9">
    <source>
        <dbReference type="ARBA" id="ARBA00022889"/>
    </source>
</evidence>
<dbReference type="InterPro" id="IPR000742">
    <property type="entry name" value="EGF"/>
</dbReference>
<dbReference type="CDD" id="cd00054">
    <property type="entry name" value="EGF_CA"/>
    <property type="match status" value="1"/>
</dbReference>
<feature type="domain" description="EGF-like" evidence="25">
    <location>
        <begin position="637"/>
        <end position="674"/>
    </location>
</feature>
<feature type="domain" description="Laminin G" evidence="24">
    <location>
        <begin position="677"/>
        <end position="851"/>
    </location>
</feature>
<comment type="subcellular location">
    <subcellularLocation>
        <location evidence="18">Presynaptic cell membrane</location>
        <topology evidence="18">Single-pass type I membrane protein</topology>
    </subcellularLocation>
</comment>
<evidence type="ECO:0000256" key="13">
    <source>
        <dbReference type="ARBA" id="ARBA00023136"/>
    </source>
</evidence>
<feature type="compositionally biased region" description="Polar residues" evidence="21">
    <location>
        <begin position="1328"/>
        <end position="1344"/>
    </location>
</feature>
<dbReference type="Proteomes" id="UP001108240">
    <property type="component" value="Unplaced"/>
</dbReference>
<evidence type="ECO:0000256" key="10">
    <source>
        <dbReference type="ARBA" id="ARBA00022974"/>
    </source>
</evidence>
<feature type="domain" description="Laminin G" evidence="24">
    <location>
        <begin position="17"/>
        <end position="193"/>
    </location>
</feature>
<dbReference type="CDD" id="cd00110">
    <property type="entry name" value="LamG"/>
    <property type="match status" value="6"/>
</dbReference>
<dbReference type="InterPro" id="IPR013320">
    <property type="entry name" value="ConA-like_dom_sf"/>
</dbReference>
<dbReference type="SUPFAM" id="SSF49899">
    <property type="entry name" value="Concanavalin A-like lectins/glucanases"/>
    <property type="match status" value="6"/>
</dbReference>
<dbReference type="Ensembl" id="ENSCCRT00000119992.1">
    <property type="protein sequence ID" value="ENSCCRP00000126043.1"/>
    <property type="gene ID" value="ENSCCRG00000025931.2"/>
</dbReference>
<evidence type="ECO:0000256" key="18">
    <source>
        <dbReference type="ARBA" id="ARBA00035005"/>
    </source>
</evidence>
<reference evidence="26" key="1">
    <citation type="submission" date="2025-08" db="UniProtKB">
        <authorList>
            <consortium name="Ensembl"/>
        </authorList>
    </citation>
    <scope>IDENTIFICATION</scope>
</reference>
<evidence type="ECO:0000256" key="12">
    <source>
        <dbReference type="ARBA" id="ARBA00023018"/>
    </source>
</evidence>
<sequence>MLSICVLSWGLFLSAGALEFGGAPGQWARYARWEAGSIGELSFSLKTNVSKALVLYLDDGGNCDFLELLIGGGHLQLRFAIHCAEPATLQMETRVNDDRWHMVLLTRNYRETMLMVDGETKVAEVRSKRKEMAVVSDLFVGGIPPDIRLSALTSSTVKYEPPFMGLISNLKVGEMPPTLLNNNGIHNDLEYLCIKQNPCLNGGHCTVQFGEVYCDCSHTRFRGKYCKEGKSRKEESVATFKGNEFFCYDLSMTPIQSSTDEITLSFRTLQRNGLMLHTGKSADYVNLSLKSGAVWLVINLGSGAFEALVEPVNGKFNDNAWHDVKVTRNLRQHSGIGHAMVNKLHYMVTISVDGILTTTGYTQEDYTMLGSDDFFYIGGSPNTADLPGSPVSNNFMGCLKDVVYKNNDFKLELSRLAIERDPKISLHGDLVFRCEDVEALDPVTFETAESYIALPRWDTKKTSSISFDFRTTEPSGLLLFSHGKPQSSKEQRPGREMKTDYFAMELLDGFLYLLMDMGSGSIKLKTSNKKVNDGEWCHVDFQREGRRGSISVNSRSIPFSSNEGSEILDLDSDMYLGGLPESGQGLILPPEVWTALLNYGYVGCVRDLFIDGKSRDVRRLAEIQSAPGVSSFCTRELQKRCSSAPCANGGQCKEGWNRYICDCTGTGFLGGNCEIEATVLSYDGSMYLKILMPSTLHTEAEDVALRFMSQRAYGLLIATTSRESADTLRLELDGGRVKLTVNLDCIRIDCNLSKGPEILLAGQKLNDNEWHSVKVTRRGRNLQLSVDNVTVEGQMTGDHTRLEFHNIETGIMTERRFISVVPSNFIGHLQGLMLNGVPYLDQCKNGDISYCELNARFGMRHIIADPVTFRNKGSYLALATLQAYASMHLFFQFKTTSTDGLLLFNSGDGSDFIVVELVKGYVHYVFDLGNGPSLMKGNSEKPLSDNQWHNVVVSRDTNNVHTLKIDSRTVTQHSNGARNLDLKGELYIGGVAKSMYNSLPKLIASRDGYQGCLASVDLNGRLPDLLADALHRVGQVDRGCDGPSTTCTEDSCHHQGVCLQQWEGFSCDCTMTSYGGSHCSDPGTTYIFGRGGALITYTWPPNDRPSTRADRLAVGFSTQLKEAILVRVESAKGLGDYVELHIERGRVGVIFNVGTDDIVIEESGVMVSDGKYHVVRFTRSGGNATLQVDNLPVLERFPSGSFDSERLAIARQRIPYRLGRVVDEWLLDKGRQLTIFNSQAFIKVGGGEKGRNFQGQISGLYYNGLQVLKLAAEGDPNVQVQGNLRLVGDVPSVMSTDTTSTTPLADMSTTIMETTTTMATTTTRKQRSPTMRDSVTQVSVSSAECPSDDEDLEECEPGNGGELVLPIITVDSLDPPSIVTHYPVIPPPPTYRPFLTLFETTKESLPLPVRPPCPLDQEDCEEPMEVSAYGSGEMTESDDEDYYKNCRLVTDRTVLPPPPAAGNPRGDRPFARLPNSHRPPLPLTPTAPPVPRLKPGINSGPNIPAGKMNTRDQVLLPPIQPSGDPEHGGRHRHNPGITYPPNFPHVPTTDPSSPDRGPPGAVEVIRESSSTTGMVVGIVAAAALCILILLYAMYKYRNRDEGSYQVDQSRNYISNSATQSNGTLVKEKQPGAKTGTKSKKNKDKEYYV</sequence>
<dbReference type="GO" id="GO:0046872">
    <property type="term" value="F:metal ion binding"/>
    <property type="evidence" value="ECO:0007669"/>
    <property type="project" value="UniProtKB-KW"/>
</dbReference>
<evidence type="ECO:0000256" key="20">
    <source>
        <dbReference type="PROSITE-ProRule" id="PRU00076"/>
    </source>
</evidence>
<evidence type="ECO:0000256" key="17">
    <source>
        <dbReference type="ARBA" id="ARBA00023273"/>
    </source>
</evidence>
<proteinExistence type="inferred from homology"/>
<feature type="region of interest" description="Disordered" evidence="21">
    <location>
        <begin position="1320"/>
        <end position="1356"/>
    </location>
</feature>
<comment type="function">
    <text evidence="19">Neuronal cell surface protein that may be involved in cell recognition and cell adhesion.</text>
</comment>
<keyword evidence="16" id="KW-0357">Heparan sulfate</keyword>
<protein>
    <recommendedName>
        <fullName evidence="28">Neurexin 2</fullName>
    </recommendedName>
</protein>
<feature type="region of interest" description="Disordered" evidence="21">
    <location>
        <begin position="1453"/>
        <end position="1562"/>
    </location>
</feature>
<dbReference type="GeneTree" id="ENSGT00940000155978"/>
<evidence type="ECO:0000256" key="23">
    <source>
        <dbReference type="SAM" id="SignalP"/>
    </source>
</evidence>
<keyword evidence="13 22" id="KW-0472">Membrane</keyword>
<evidence type="ECO:0000313" key="27">
    <source>
        <dbReference type="Proteomes" id="UP001108240"/>
    </source>
</evidence>
<evidence type="ECO:0000256" key="11">
    <source>
        <dbReference type="ARBA" id="ARBA00022989"/>
    </source>
</evidence>
<feature type="domain" description="Laminin G" evidence="24">
    <location>
        <begin position="865"/>
        <end position="1040"/>
    </location>
</feature>
<keyword evidence="8" id="KW-0106">Calcium</keyword>
<dbReference type="InterPro" id="IPR001791">
    <property type="entry name" value="Laminin_G"/>
</dbReference>
<name>A0A9J7Z512_CYPCA</name>
<dbReference type="FunFam" id="2.10.25.10:FF:000015">
    <property type="entry name" value="neurexin-1 isoform X1"/>
    <property type="match status" value="1"/>
</dbReference>
<keyword evidence="2" id="KW-1003">Cell membrane</keyword>
<evidence type="ECO:0000256" key="19">
    <source>
        <dbReference type="ARBA" id="ARBA00054347"/>
    </source>
</evidence>
<keyword evidence="9" id="KW-0130">Cell adhesion</keyword>
<dbReference type="CDD" id="cd00053">
    <property type="entry name" value="EGF"/>
    <property type="match status" value="1"/>
</dbReference>
<dbReference type="Gene3D" id="2.60.120.200">
    <property type="match status" value="6"/>
</dbReference>
<evidence type="ECO:0000313" key="26">
    <source>
        <dbReference type="Ensembl" id="ENSCCRP00000126043.1"/>
    </source>
</evidence>
<feature type="compositionally biased region" description="Acidic residues" evidence="21">
    <location>
        <begin position="1346"/>
        <end position="1356"/>
    </location>
</feature>
<evidence type="ECO:0000259" key="24">
    <source>
        <dbReference type="PROSITE" id="PS50025"/>
    </source>
</evidence>
<dbReference type="Pfam" id="PF02210">
    <property type="entry name" value="Laminin_G_2"/>
    <property type="match status" value="6"/>
</dbReference>
<feature type="transmembrane region" description="Helical" evidence="22">
    <location>
        <begin position="1574"/>
        <end position="1594"/>
    </location>
</feature>
<dbReference type="Gene3D" id="2.10.25.10">
    <property type="entry name" value="Laminin"/>
    <property type="match status" value="3"/>
</dbReference>
<feature type="compositionally biased region" description="Pro residues" evidence="21">
    <location>
        <begin position="1477"/>
        <end position="1492"/>
    </location>
</feature>
<keyword evidence="7" id="KW-0677">Repeat</keyword>
<keyword evidence="4 22" id="KW-0812">Transmembrane</keyword>
<dbReference type="SMART" id="SM00181">
    <property type="entry name" value="EGF"/>
    <property type="match status" value="3"/>
</dbReference>
<accession>A0A9J7Z512</accession>
<dbReference type="FunFam" id="2.60.120.200:FF:000003">
    <property type="entry name" value="neurexin-1 isoform X1"/>
    <property type="match status" value="1"/>
</dbReference>
<keyword evidence="6 23" id="KW-0732">Signal</keyword>
<keyword evidence="27" id="KW-1185">Reference proteome</keyword>
<feature type="chain" id="PRO_5039905743" description="Neurexin 2" evidence="23">
    <location>
        <begin position="18"/>
        <end position="1648"/>
    </location>
</feature>
<comment type="caution">
    <text evidence="20">Lacks conserved residue(s) required for the propagation of feature annotation.</text>
</comment>
<dbReference type="FunFam" id="2.10.25.10:FF:000029">
    <property type="entry name" value="neurexin-1 isoform X1"/>
    <property type="match status" value="1"/>
</dbReference>
<feature type="domain" description="EGF-like" evidence="25">
    <location>
        <begin position="1043"/>
        <end position="1080"/>
    </location>
</feature>
<evidence type="ECO:0000256" key="15">
    <source>
        <dbReference type="ARBA" id="ARBA00023180"/>
    </source>
</evidence>
<evidence type="ECO:0000256" key="8">
    <source>
        <dbReference type="ARBA" id="ARBA00022837"/>
    </source>
</evidence>
<evidence type="ECO:0000256" key="16">
    <source>
        <dbReference type="ARBA" id="ARBA00023207"/>
    </source>
</evidence>
<evidence type="ECO:0000256" key="14">
    <source>
        <dbReference type="ARBA" id="ARBA00023157"/>
    </source>
</evidence>
<evidence type="ECO:0000256" key="7">
    <source>
        <dbReference type="ARBA" id="ARBA00022737"/>
    </source>
</evidence>
<feature type="domain" description="Laminin G" evidence="24">
    <location>
        <begin position="237"/>
        <end position="434"/>
    </location>
</feature>
<evidence type="ECO:0000256" key="2">
    <source>
        <dbReference type="ARBA" id="ARBA00022475"/>
    </source>
</evidence>
<dbReference type="SMART" id="SM00294">
    <property type="entry name" value="4.1m"/>
    <property type="match status" value="1"/>
</dbReference>
<feature type="signal peptide" evidence="23">
    <location>
        <begin position="1"/>
        <end position="17"/>
    </location>
</feature>
<keyword evidence="14" id="KW-1015">Disulfide bond</keyword>
<keyword evidence="3 20" id="KW-0245">EGF-like domain</keyword>
<dbReference type="PANTHER" id="PTHR15036:SF52">
    <property type="entry name" value="NEUREXIN-2"/>
    <property type="match status" value="1"/>
</dbReference>
<organism evidence="26 27">
    <name type="scientific">Cyprinus carpio carpio</name>
    <dbReference type="NCBI Taxonomy" id="630221"/>
    <lineage>
        <taxon>Eukaryota</taxon>
        <taxon>Metazoa</taxon>
        <taxon>Chordata</taxon>
        <taxon>Craniata</taxon>
        <taxon>Vertebrata</taxon>
        <taxon>Euteleostomi</taxon>
        <taxon>Actinopterygii</taxon>
        <taxon>Neopterygii</taxon>
        <taxon>Teleostei</taxon>
        <taxon>Ostariophysi</taxon>
        <taxon>Cypriniformes</taxon>
        <taxon>Cyprinidae</taxon>
        <taxon>Cyprininae</taxon>
        <taxon>Cyprinus</taxon>
    </lineage>
</organism>
<dbReference type="FunFam" id="2.60.120.200:FF:000004">
    <property type="entry name" value="neurexin-1 isoform X1"/>
    <property type="match status" value="1"/>
</dbReference>